<dbReference type="EMBL" id="JAMKPW020000022">
    <property type="protein sequence ID" value="KAK8206560.1"/>
    <property type="molecule type" value="Genomic_DNA"/>
</dbReference>
<evidence type="ECO:0000313" key="1">
    <source>
        <dbReference type="EMBL" id="KAK8206560.1"/>
    </source>
</evidence>
<organism evidence="1 2">
    <name type="scientific">Zalaria obscura</name>
    <dbReference type="NCBI Taxonomy" id="2024903"/>
    <lineage>
        <taxon>Eukaryota</taxon>
        <taxon>Fungi</taxon>
        <taxon>Dikarya</taxon>
        <taxon>Ascomycota</taxon>
        <taxon>Pezizomycotina</taxon>
        <taxon>Dothideomycetes</taxon>
        <taxon>Dothideomycetidae</taxon>
        <taxon>Dothideales</taxon>
        <taxon>Zalariaceae</taxon>
        <taxon>Zalaria</taxon>
    </lineage>
</organism>
<proteinExistence type="predicted"/>
<protein>
    <submittedName>
        <fullName evidence="1">Uncharacterized protein</fullName>
    </submittedName>
</protein>
<comment type="caution">
    <text evidence="1">The sequence shown here is derived from an EMBL/GenBank/DDBJ whole genome shotgun (WGS) entry which is preliminary data.</text>
</comment>
<evidence type="ECO:0000313" key="2">
    <source>
        <dbReference type="Proteomes" id="UP001320706"/>
    </source>
</evidence>
<sequence length="115" mass="13104">MDDRIRHELPAGRLSRRAELLSGDKPLADPRSMFRTGLGISTKPSSPWRKVVGARHDRFENGDWTGLICLPESCATLGWHDGKGLVFRETNARRHDWIKPIEPVHPFSSSYRTLQ</sequence>
<reference evidence="1" key="1">
    <citation type="submission" date="2024-02" db="EMBL/GenBank/DDBJ databases">
        <title>Metagenome Assembled Genome of Zalaria obscura JY119.</title>
        <authorList>
            <person name="Vighnesh L."/>
            <person name="Jagadeeshwari U."/>
            <person name="Venkata Ramana C."/>
            <person name="Sasikala C."/>
        </authorList>
    </citation>
    <scope>NUCLEOTIDE SEQUENCE</scope>
    <source>
        <strain evidence="1">JY119</strain>
    </source>
</reference>
<dbReference type="Proteomes" id="UP001320706">
    <property type="component" value="Unassembled WGS sequence"/>
</dbReference>
<accession>A0ACC3SB02</accession>
<name>A0ACC3SB02_9PEZI</name>
<gene>
    <name evidence="1" type="ORF">M8818_004393</name>
</gene>
<keyword evidence="2" id="KW-1185">Reference proteome</keyword>